<dbReference type="EMBL" id="SOBT01000012">
    <property type="protein sequence ID" value="TDU24232.1"/>
    <property type="molecule type" value="Genomic_DNA"/>
</dbReference>
<gene>
    <name evidence="10" type="ORF">DFR24_4497</name>
</gene>
<dbReference type="OrthoDB" id="6023281at2"/>
<evidence type="ECO:0000313" key="11">
    <source>
        <dbReference type="Proteomes" id="UP000295341"/>
    </source>
</evidence>
<dbReference type="EC" id="2.3.1.184" evidence="1 9"/>
<keyword evidence="11" id="KW-1185">Reference proteome</keyword>
<evidence type="ECO:0000256" key="1">
    <source>
        <dbReference type="ARBA" id="ARBA00012340"/>
    </source>
</evidence>
<name>A0A4R7NU14_9GAMM</name>
<dbReference type="InterPro" id="IPR016181">
    <property type="entry name" value="Acyl_CoA_acyltransferase"/>
</dbReference>
<dbReference type="Pfam" id="PF00765">
    <property type="entry name" value="Autoind_synth"/>
    <property type="match status" value="1"/>
</dbReference>
<sequence length="203" mass="22937">MLQVIRGALHDSRFAIQYSEGMYRLRYKVFHERLGWAVKVKDGQEHDHFDDTDSVYMLTVDEEDAVCGGWRLRPTTRSYMLSDIFPQLLHGCPVPRHRNIWEISRFAVDTTIPGRTSAFSMGHSARLLLVDSVKFAVQHGITQFVLVTSVAVERLIAGTGIAIHRFGPPVRIGRVMSVACWVDVDAHTRHIMLDPSSPLRVAA</sequence>
<protein>
    <recommendedName>
        <fullName evidence="2 9">Acyl-homoserine-lactone synthase</fullName>
        <ecNumber evidence="1 9">2.3.1.184</ecNumber>
    </recommendedName>
    <alternativeName>
        <fullName evidence="9">Autoinducer synthesis protein</fullName>
    </alternativeName>
</protein>
<comment type="similarity">
    <text evidence="8 9">Belongs to the autoinducer synthase family.</text>
</comment>
<keyword evidence="6 8" id="KW-0071">Autoinducer synthesis</keyword>
<evidence type="ECO:0000313" key="10">
    <source>
        <dbReference type="EMBL" id="TDU24232.1"/>
    </source>
</evidence>
<evidence type="ECO:0000256" key="2">
    <source>
        <dbReference type="ARBA" id="ARBA00018768"/>
    </source>
</evidence>
<keyword evidence="4 9" id="KW-0808">Transferase</keyword>
<dbReference type="PANTHER" id="PTHR39322">
    <property type="entry name" value="ACYL-HOMOSERINE-LACTONE SYNTHASE"/>
    <property type="match status" value="1"/>
</dbReference>
<dbReference type="SUPFAM" id="SSF55729">
    <property type="entry name" value="Acyl-CoA N-acyltransferases (Nat)"/>
    <property type="match status" value="1"/>
</dbReference>
<accession>A0A4R7NU14</accession>
<keyword evidence="3 8" id="KW-0673">Quorum sensing</keyword>
<organism evidence="10 11">
    <name type="scientific">Panacagrimonas perspica</name>
    <dbReference type="NCBI Taxonomy" id="381431"/>
    <lineage>
        <taxon>Bacteria</taxon>
        <taxon>Pseudomonadati</taxon>
        <taxon>Pseudomonadota</taxon>
        <taxon>Gammaproteobacteria</taxon>
        <taxon>Nevskiales</taxon>
        <taxon>Nevskiaceae</taxon>
        <taxon>Panacagrimonas</taxon>
    </lineage>
</organism>
<evidence type="ECO:0000256" key="6">
    <source>
        <dbReference type="ARBA" id="ARBA00022929"/>
    </source>
</evidence>
<dbReference type="AlphaFoldDB" id="A0A4R7NU14"/>
<dbReference type="InterPro" id="IPR018311">
    <property type="entry name" value="Autoind_synth_CS"/>
</dbReference>
<evidence type="ECO:0000256" key="5">
    <source>
        <dbReference type="ARBA" id="ARBA00022691"/>
    </source>
</evidence>
<dbReference type="InterPro" id="IPR001690">
    <property type="entry name" value="Autoind_synthase"/>
</dbReference>
<dbReference type="PROSITE" id="PS51187">
    <property type="entry name" value="AUTOINDUCER_SYNTH_2"/>
    <property type="match status" value="1"/>
</dbReference>
<reference evidence="10 11" key="1">
    <citation type="submission" date="2019-03" db="EMBL/GenBank/DDBJ databases">
        <title>Genomic Encyclopedia of Type Strains, Phase IV (KMG-IV): sequencing the most valuable type-strain genomes for metagenomic binning, comparative biology and taxonomic classification.</title>
        <authorList>
            <person name="Goeker M."/>
        </authorList>
    </citation>
    <scope>NUCLEOTIDE SEQUENCE [LARGE SCALE GENOMIC DNA]</scope>
    <source>
        <strain evidence="10 11">DSM 26377</strain>
    </source>
</reference>
<evidence type="ECO:0000256" key="9">
    <source>
        <dbReference type="RuleBase" id="RU361135"/>
    </source>
</evidence>
<dbReference type="GO" id="GO:0007165">
    <property type="term" value="P:signal transduction"/>
    <property type="evidence" value="ECO:0007669"/>
    <property type="project" value="TreeGrafter"/>
</dbReference>
<comment type="catalytic activity">
    <reaction evidence="7 9">
        <text>a fatty acyl-[ACP] + S-adenosyl-L-methionine = an N-acyl-L-homoserine lactone + S-methyl-5'-thioadenosine + holo-[ACP] + H(+)</text>
        <dbReference type="Rhea" id="RHEA:10096"/>
        <dbReference type="Rhea" id="RHEA-COMP:9685"/>
        <dbReference type="Rhea" id="RHEA-COMP:14125"/>
        <dbReference type="ChEBI" id="CHEBI:15378"/>
        <dbReference type="ChEBI" id="CHEBI:17509"/>
        <dbReference type="ChEBI" id="CHEBI:55474"/>
        <dbReference type="ChEBI" id="CHEBI:59789"/>
        <dbReference type="ChEBI" id="CHEBI:64479"/>
        <dbReference type="ChEBI" id="CHEBI:138651"/>
        <dbReference type="EC" id="2.3.1.184"/>
    </reaction>
</comment>
<evidence type="ECO:0000256" key="8">
    <source>
        <dbReference type="PROSITE-ProRule" id="PRU00533"/>
    </source>
</evidence>
<evidence type="ECO:0000256" key="4">
    <source>
        <dbReference type="ARBA" id="ARBA00022679"/>
    </source>
</evidence>
<dbReference type="PROSITE" id="PS00949">
    <property type="entry name" value="AUTOINDUCER_SYNTH_1"/>
    <property type="match status" value="1"/>
</dbReference>
<keyword evidence="5 9" id="KW-0949">S-adenosyl-L-methionine</keyword>
<evidence type="ECO:0000256" key="3">
    <source>
        <dbReference type="ARBA" id="ARBA00022654"/>
    </source>
</evidence>
<proteinExistence type="inferred from homology"/>
<dbReference type="PRINTS" id="PR01549">
    <property type="entry name" value="AUTOINDCRSYN"/>
</dbReference>
<dbReference type="PANTHER" id="PTHR39322:SF1">
    <property type="entry name" value="ISOVALERYL-HOMOSERINE LACTONE SYNTHASE"/>
    <property type="match status" value="1"/>
</dbReference>
<dbReference type="RefSeq" id="WP_133883651.1">
    <property type="nucleotide sequence ID" value="NZ_MWIN01000003.1"/>
</dbReference>
<dbReference type="GO" id="GO:0061579">
    <property type="term" value="F:N-acyl homoserine lactone synthase activity"/>
    <property type="evidence" value="ECO:0007669"/>
    <property type="project" value="UniProtKB-UniRule"/>
</dbReference>
<dbReference type="Gene3D" id="3.40.630.30">
    <property type="match status" value="1"/>
</dbReference>
<evidence type="ECO:0000256" key="7">
    <source>
        <dbReference type="ARBA" id="ARBA00048576"/>
    </source>
</evidence>
<dbReference type="Proteomes" id="UP000295341">
    <property type="component" value="Unassembled WGS sequence"/>
</dbReference>
<dbReference type="GO" id="GO:0009372">
    <property type="term" value="P:quorum sensing"/>
    <property type="evidence" value="ECO:0007669"/>
    <property type="project" value="UniProtKB-UniRule"/>
</dbReference>
<comment type="caution">
    <text evidence="10">The sequence shown here is derived from an EMBL/GenBank/DDBJ whole genome shotgun (WGS) entry which is preliminary data.</text>
</comment>